<keyword evidence="3 5" id="KW-1133">Transmembrane helix</keyword>
<dbReference type="Proteomes" id="UP000651085">
    <property type="component" value="Unassembled WGS sequence"/>
</dbReference>
<evidence type="ECO:0000256" key="5">
    <source>
        <dbReference type="SAM" id="Phobius"/>
    </source>
</evidence>
<comment type="subcellular location">
    <subcellularLocation>
        <location evidence="1">Membrane</location>
        <topology evidence="1">Single-pass membrane protein</topology>
    </subcellularLocation>
</comment>
<accession>A0A926IR22</accession>
<reference evidence="7" key="1">
    <citation type="submission" date="2020-08" db="EMBL/GenBank/DDBJ databases">
        <title>Genome public.</title>
        <authorList>
            <person name="Liu C."/>
            <person name="Sun Q."/>
        </authorList>
    </citation>
    <scope>NUCLEOTIDE SEQUENCE</scope>
    <source>
        <strain evidence="7">N12</strain>
    </source>
</reference>
<dbReference type="EMBL" id="JACRTF010000001">
    <property type="protein sequence ID" value="MBC8593278.1"/>
    <property type="molecule type" value="Genomic_DNA"/>
</dbReference>
<dbReference type="RefSeq" id="WP_262434422.1">
    <property type="nucleotide sequence ID" value="NZ_JACRTF010000001.1"/>
</dbReference>
<gene>
    <name evidence="7" type="ORF">H8744_08465</name>
</gene>
<evidence type="ECO:0000259" key="6">
    <source>
        <dbReference type="Pfam" id="PF04357"/>
    </source>
</evidence>
<dbReference type="InterPro" id="IPR007452">
    <property type="entry name" value="TamB_C"/>
</dbReference>
<evidence type="ECO:0000313" key="8">
    <source>
        <dbReference type="Proteomes" id="UP000651085"/>
    </source>
</evidence>
<feature type="transmembrane region" description="Helical" evidence="5">
    <location>
        <begin position="9"/>
        <end position="29"/>
    </location>
</feature>
<protein>
    <submittedName>
        <fullName evidence="7">Translocation/assembly module TamB domain-containing protein</fullName>
    </submittedName>
</protein>
<organism evidence="7 8">
    <name type="scientific">Jilunia laotingensis</name>
    <dbReference type="NCBI Taxonomy" id="2763675"/>
    <lineage>
        <taxon>Bacteria</taxon>
        <taxon>Pseudomonadati</taxon>
        <taxon>Bacteroidota</taxon>
        <taxon>Bacteroidia</taxon>
        <taxon>Bacteroidales</taxon>
        <taxon>Bacteroidaceae</taxon>
        <taxon>Jilunia</taxon>
    </lineage>
</organism>
<evidence type="ECO:0000256" key="1">
    <source>
        <dbReference type="ARBA" id="ARBA00004167"/>
    </source>
</evidence>
<dbReference type="GO" id="GO:0005886">
    <property type="term" value="C:plasma membrane"/>
    <property type="evidence" value="ECO:0007669"/>
    <property type="project" value="InterPro"/>
</dbReference>
<evidence type="ECO:0000256" key="3">
    <source>
        <dbReference type="ARBA" id="ARBA00022989"/>
    </source>
</evidence>
<evidence type="ECO:0000256" key="4">
    <source>
        <dbReference type="ARBA" id="ARBA00023136"/>
    </source>
</evidence>
<keyword evidence="2 5" id="KW-0812">Transmembrane</keyword>
<proteinExistence type="predicted"/>
<keyword evidence="4 5" id="KW-0472">Membrane</keyword>
<dbReference type="Pfam" id="PF04357">
    <property type="entry name" value="TamB"/>
    <property type="match status" value="1"/>
</dbReference>
<feature type="domain" description="Translocation and assembly module TamB C-terminal" evidence="6">
    <location>
        <begin position="1082"/>
        <end position="1481"/>
    </location>
</feature>
<dbReference type="GO" id="GO:0009306">
    <property type="term" value="P:protein secretion"/>
    <property type="evidence" value="ECO:0007669"/>
    <property type="project" value="InterPro"/>
</dbReference>
<evidence type="ECO:0000313" key="7">
    <source>
        <dbReference type="EMBL" id="MBC8593278.1"/>
    </source>
</evidence>
<evidence type="ECO:0000256" key="2">
    <source>
        <dbReference type="ARBA" id="ARBA00022692"/>
    </source>
</evidence>
<sequence length="1534" mass="169525">MKRKWIRWVIWIILTPILLFVILMVLLYVPPVQNFLRKQATEFASKATGMEINVGRIDLRFPLNLLVRDVEVIQAPDTLLTLGSLNVSVQAMPLFKGRVEVDDITLQRVSVNSAHLIDGMQIRGVLGRFFLESHGVDLKNESAIINRTELSDTHISLILNDTTATEKADTASTPVNWKIDLHALNLDNVSFSMQLPGDSMRLATHVGEAAVKDVSADLKNQYYSLASFLLSGTSVNYDTGNTEPTSGFDPAHVALRDIRIGIDSVLYKGRDINAAIREFSMNERSGLSITSLTGRVYADSTVIRVPDFRLLTPHSEMSLTAQTYWELVNIPTTGRLTARFNALIGKQDVMLFAGSLPEAFKEAYPFRPLVIQAGTEGNLKLMQISRFKIDLPGAFSVDGGGELYNITDSLTRSASLDLKMRTGNLNFLTTLADMQPGAPLVIPDSMQLDARLGMEGPEYTARLKLKEKEGLLNLSAALNSSTEVYNADLKIEDLQIDHFLPKDSIYGFTASLTAKGRGLDFTSYRSYATVQASVGQLDYANYHISGIDLSGTLKGAVATAQLTSDNPLLKMKLDAEYNLAHNYPDGKVDMDVTYLDTEKLFGIGFNKPSANTNSKVGKTTDNIKVERQLAFLFSGEVRKNRVFTHLTSGDLKLNLSARAGLEPLIRESTHFADVLMRQIDDKELNHVELRKALPTAVFSFSAGRDNPMAWYLSTQNISYKDASVKIGCAPDWGINAKASLHALKIDTLQLDTLFLTLKQDTSRINLRGGVINGPNNPQITFKSTLTGEIRDKDAELTAQYINNKGETGLLFGINARPLTGGQGKGNGIALTLVPEEPIIAFHKFRFVEHHNWIYLHKNMRVYANVDMQDKEGMGIRMQSLTSDTVSLQNMDVELRRIRLDELFSIVPYMPQITGLLSAEAHYIQTEKSLELSAEATIDELTYERQRIGDITLGASWLPGDEGRQYVNTYLTHDGTEIMVADGSLFPTSSGKDSIVVNSTLEHFPLKIANAFVPDQMVALTGDMDGDLHITGSTDNPLVNGGLSLDSVSVYARQADARFLFDNRPIQVQNNRIVFDKFAIYTTSKNPFTIDGYVDFRDMSRPMANLKMLAENYTLLNAKRTKESLVYGKVNVDLDATVRGPLDGLMMRGNINLLGNTDVTYVMTDSPLTVQDRLSGLVTFTSFADSTALQKEEVPTLSLGGLDMIMTVHIDPAVRLKADLSPDRSNRVELEGGGDLSLQYTPQGDLTLTGRYTLTGGIFKYQLPVIPLKEFQIVNGSYIEWTGNVMDPLLNFQATERMRASVTQEDGSSRMVNFDISIVVKNRLDNLSLAFEINAPDDAAVQNQLLAMGPDERSKQAVAMMVTGIFLADSGSSGGMNLNMGSALNSVLSSQINALTQNIKGANLSFGIEDHDDADAGGKRTDYSFSYSQRFFNDRFQIVLGGKVSTGANTTNDVESFIDNIALEYRLDQSGTRYIKLFHNKNYESVFEGEITETGLGLVLRKKLDRLSELFIFKKKKVTPVPVSTEHKEGSSDKK</sequence>
<comment type="caution">
    <text evidence="7">The sequence shown here is derived from an EMBL/GenBank/DDBJ whole genome shotgun (WGS) entry which is preliminary data.</text>
</comment>
<dbReference type="PANTHER" id="PTHR36985:SF1">
    <property type="entry name" value="TRANSLOCATION AND ASSEMBLY MODULE SUBUNIT TAMB"/>
    <property type="match status" value="1"/>
</dbReference>
<name>A0A926IR22_9BACT</name>
<dbReference type="PANTHER" id="PTHR36985">
    <property type="entry name" value="TRANSLOCATION AND ASSEMBLY MODULE SUBUNIT TAMB"/>
    <property type="match status" value="1"/>
</dbReference>
<keyword evidence="8" id="KW-1185">Reference proteome</keyword>